<proteinExistence type="predicted"/>
<dbReference type="RefSeq" id="WP_269444868.1">
    <property type="nucleotide sequence ID" value="NZ_CP097463.1"/>
</dbReference>
<dbReference type="PROSITE" id="PS50965">
    <property type="entry name" value="NERD"/>
    <property type="match status" value="1"/>
</dbReference>
<evidence type="ECO:0000259" key="2">
    <source>
        <dbReference type="PROSITE" id="PS50965"/>
    </source>
</evidence>
<dbReference type="EMBL" id="CP097463">
    <property type="protein sequence ID" value="WAX58319.1"/>
    <property type="molecule type" value="Genomic_DNA"/>
</dbReference>
<evidence type="ECO:0000256" key="1">
    <source>
        <dbReference type="SAM" id="Phobius"/>
    </source>
</evidence>
<evidence type="ECO:0000313" key="4">
    <source>
        <dbReference type="Proteomes" id="UP001164693"/>
    </source>
</evidence>
<protein>
    <submittedName>
        <fullName evidence="3">NERD domain-containing protein</fullName>
    </submittedName>
</protein>
<evidence type="ECO:0000313" key="3">
    <source>
        <dbReference type="EMBL" id="WAX58319.1"/>
    </source>
</evidence>
<keyword evidence="1" id="KW-0812">Transmembrane</keyword>
<feature type="transmembrane region" description="Helical" evidence="1">
    <location>
        <begin position="57"/>
        <end position="75"/>
    </location>
</feature>
<dbReference type="Pfam" id="PF08378">
    <property type="entry name" value="NERD"/>
    <property type="match status" value="1"/>
</dbReference>
<dbReference type="InterPro" id="IPR011528">
    <property type="entry name" value="NERD"/>
</dbReference>
<feature type="transmembrane region" description="Helical" evidence="1">
    <location>
        <begin position="33"/>
        <end position="51"/>
    </location>
</feature>
<keyword evidence="1" id="KW-0472">Membrane</keyword>
<reference evidence="3" key="1">
    <citation type="submission" date="2022-05" db="EMBL/GenBank/DDBJ databases">
        <title>Jatrophihabitans sp. SB3-54 whole genome sequence.</title>
        <authorList>
            <person name="Suh M.K."/>
            <person name="Eom M.K."/>
            <person name="Kim J.S."/>
            <person name="Kim H.S."/>
            <person name="Do H.E."/>
            <person name="Shin Y.K."/>
            <person name="Lee J.-S."/>
        </authorList>
    </citation>
    <scope>NUCLEOTIDE SEQUENCE</scope>
    <source>
        <strain evidence="3">SB3-54</strain>
    </source>
</reference>
<organism evidence="3 4">
    <name type="scientific">Jatrophihabitans cynanchi</name>
    <dbReference type="NCBI Taxonomy" id="2944128"/>
    <lineage>
        <taxon>Bacteria</taxon>
        <taxon>Bacillati</taxon>
        <taxon>Actinomycetota</taxon>
        <taxon>Actinomycetes</taxon>
        <taxon>Jatrophihabitantales</taxon>
        <taxon>Jatrophihabitantaceae</taxon>
        <taxon>Jatrophihabitans</taxon>
    </lineage>
</organism>
<gene>
    <name evidence="3" type="ORF">M6B22_06015</name>
</gene>
<keyword evidence="4" id="KW-1185">Reference proteome</keyword>
<name>A0ABY7K4R4_9ACTN</name>
<feature type="domain" description="NERD" evidence="2">
    <location>
        <begin position="88"/>
        <end position="189"/>
    </location>
</feature>
<keyword evidence="1" id="KW-1133">Transmembrane helix</keyword>
<sequence>MLAERRITRRAGASAAAEYAQLTREWRQRNRRFFRWGAAVCVIIVALALLLGLGQLRGWLCGLLAGITLAFYILARETPPAWVGQYLTGAVGEERTAKAVEPLLRAGWFIAHDLDRGQFNIDHVLVGPAGVFVLETKNLHGTVVLDGDQATLTRPGRERPDYQGSWWAREGRSHAADANSFFRQRVQVRPWVTAVVVLWADFPQRQYGGDKVTFVHGDDLVTWLRNQPDRLKPDQVERLRAALEPRHRSKSERVTPAA</sequence>
<accession>A0ABY7K4R4</accession>
<dbReference type="Proteomes" id="UP001164693">
    <property type="component" value="Chromosome"/>
</dbReference>